<accession>A0A6J7WV98</accession>
<protein>
    <submittedName>
        <fullName evidence="1">Uncharacterized protein</fullName>
    </submittedName>
</protein>
<sequence length="202" mass="22865">MDRLEELHYFSCPVYVVKKPDFLESVKKVSDRYLKIAKEKVKGNKMTLMTAGYSHEKEIADFAQYVSQTAWNILSGQGYAMEKLATYFTEMWTQEHNKYSSMETHIHGQGSQISAFYFLDVPKGGCKMVVHDPRQAKVIINLPQKDDKIITPASAHIVLTPEPGALIMTNAWLPHSFTKNGSNEPVRFVHMNLSVAVAPQQS</sequence>
<dbReference type="Gene3D" id="2.60.120.620">
    <property type="entry name" value="q2cbj1_9rhob like domain"/>
    <property type="match status" value="1"/>
</dbReference>
<organism evidence="1">
    <name type="scientific">uncultured Caudovirales phage</name>
    <dbReference type="NCBI Taxonomy" id="2100421"/>
    <lineage>
        <taxon>Viruses</taxon>
        <taxon>Duplodnaviria</taxon>
        <taxon>Heunggongvirae</taxon>
        <taxon>Uroviricota</taxon>
        <taxon>Caudoviricetes</taxon>
        <taxon>Peduoviridae</taxon>
        <taxon>Maltschvirus</taxon>
        <taxon>Maltschvirus maltsch</taxon>
    </lineage>
</organism>
<dbReference type="Pfam" id="PF13759">
    <property type="entry name" value="2OG-FeII_Oxy_5"/>
    <property type="match status" value="1"/>
</dbReference>
<evidence type="ECO:0000313" key="1">
    <source>
        <dbReference type="EMBL" id="CAB5220034.1"/>
    </source>
</evidence>
<dbReference type="EMBL" id="LR798278">
    <property type="protein sequence ID" value="CAB5220034.1"/>
    <property type="molecule type" value="Genomic_DNA"/>
</dbReference>
<reference evidence="1" key="1">
    <citation type="submission" date="2020-05" db="EMBL/GenBank/DDBJ databases">
        <authorList>
            <person name="Chiriac C."/>
            <person name="Salcher M."/>
            <person name="Ghai R."/>
            <person name="Kavagutti S V."/>
        </authorList>
    </citation>
    <scope>NUCLEOTIDE SEQUENCE</scope>
</reference>
<gene>
    <name evidence="1" type="ORF">UFOVP239_35</name>
</gene>
<dbReference type="InterPro" id="IPR012668">
    <property type="entry name" value="CHP02466"/>
</dbReference>
<proteinExistence type="predicted"/>
<name>A0A6J7WV98_9CAUD</name>